<accession>A0ABR6HR04</accession>
<comment type="caution">
    <text evidence="5">The sequence shown here is derived from an EMBL/GenBank/DDBJ whole genome shotgun (WGS) entry which is preliminary data.</text>
</comment>
<dbReference type="InterPro" id="IPR036390">
    <property type="entry name" value="WH_DNA-bd_sf"/>
</dbReference>
<gene>
    <name evidence="5" type="ORF">FHS00_002587</name>
</gene>
<dbReference type="PANTHER" id="PTHR43537">
    <property type="entry name" value="TRANSCRIPTIONAL REGULATOR, GNTR FAMILY"/>
    <property type="match status" value="1"/>
</dbReference>
<keyword evidence="6" id="KW-1185">Reference proteome</keyword>
<keyword evidence="2 5" id="KW-0238">DNA-binding</keyword>
<dbReference type="SMART" id="SM00345">
    <property type="entry name" value="HTH_GNTR"/>
    <property type="match status" value="1"/>
</dbReference>
<evidence type="ECO:0000313" key="5">
    <source>
        <dbReference type="EMBL" id="MBB3712986.1"/>
    </source>
</evidence>
<protein>
    <submittedName>
        <fullName evidence="5">DNA-binding GntR family transcriptional regulator</fullName>
    </submittedName>
</protein>
<dbReference type="RefSeq" id="WP_183474351.1">
    <property type="nucleotide sequence ID" value="NZ_JACIBX010000010.1"/>
</dbReference>
<sequence>MPDGIERSLLAAIVEGRLAPGAQLSEAQLAEAFGVSRTLVREALARLQARHVVAVRPRRGWFVARPDSDEAAQVFAARRAVEYGFLATARPFDAEQVARLEAHLAEERDAIAQGDKPRLTYLMGDFHARIVAVAGNEPLTEIMRNLTARTILISLCRQSSDDALASHRDHVRIVGAIAAGDMAEAARLSVEHLDAVEAGLGRDTAPDPLAALRDTLRLDPAPDGAASSFAPSPL</sequence>
<evidence type="ECO:0000313" key="6">
    <source>
        <dbReference type="Proteomes" id="UP000576152"/>
    </source>
</evidence>
<evidence type="ECO:0000256" key="3">
    <source>
        <dbReference type="ARBA" id="ARBA00023163"/>
    </source>
</evidence>
<dbReference type="Pfam" id="PF07729">
    <property type="entry name" value="FCD"/>
    <property type="match status" value="1"/>
</dbReference>
<evidence type="ECO:0000256" key="1">
    <source>
        <dbReference type="ARBA" id="ARBA00023015"/>
    </source>
</evidence>
<dbReference type="PRINTS" id="PR00035">
    <property type="entry name" value="HTHGNTR"/>
</dbReference>
<dbReference type="Pfam" id="PF00392">
    <property type="entry name" value="GntR"/>
    <property type="match status" value="1"/>
</dbReference>
<evidence type="ECO:0000256" key="2">
    <source>
        <dbReference type="ARBA" id="ARBA00023125"/>
    </source>
</evidence>
<keyword evidence="1" id="KW-0805">Transcription regulation</keyword>
<dbReference type="InterPro" id="IPR036388">
    <property type="entry name" value="WH-like_DNA-bd_sf"/>
</dbReference>
<dbReference type="InterPro" id="IPR011711">
    <property type="entry name" value="GntR_C"/>
</dbReference>
<dbReference type="InterPro" id="IPR008920">
    <property type="entry name" value="TF_FadR/GntR_C"/>
</dbReference>
<dbReference type="PROSITE" id="PS50949">
    <property type="entry name" value="HTH_GNTR"/>
    <property type="match status" value="1"/>
</dbReference>
<dbReference type="InterPro" id="IPR000524">
    <property type="entry name" value="Tscrpt_reg_HTH_GntR"/>
</dbReference>
<dbReference type="GO" id="GO:0003677">
    <property type="term" value="F:DNA binding"/>
    <property type="evidence" value="ECO:0007669"/>
    <property type="project" value="UniProtKB-KW"/>
</dbReference>
<dbReference type="Proteomes" id="UP000576152">
    <property type="component" value="Unassembled WGS sequence"/>
</dbReference>
<dbReference type="SUPFAM" id="SSF48008">
    <property type="entry name" value="GntR ligand-binding domain-like"/>
    <property type="match status" value="1"/>
</dbReference>
<proteinExistence type="predicted"/>
<feature type="domain" description="HTH gntR-type" evidence="4">
    <location>
        <begin position="1"/>
        <end position="66"/>
    </location>
</feature>
<dbReference type="CDD" id="cd07377">
    <property type="entry name" value="WHTH_GntR"/>
    <property type="match status" value="1"/>
</dbReference>
<reference evidence="5 6" key="1">
    <citation type="submission" date="2020-08" db="EMBL/GenBank/DDBJ databases">
        <title>Genomic Encyclopedia of Type Strains, Phase III (KMG-III): the genomes of soil and plant-associated and newly described type strains.</title>
        <authorList>
            <person name="Whitman W."/>
        </authorList>
    </citation>
    <scope>NUCLEOTIDE SEQUENCE [LARGE SCALE GENOMIC DNA]</scope>
    <source>
        <strain evidence="5 6">CECT 8572</strain>
    </source>
</reference>
<dbReference type="EMBL" id="JACIBX010000010">
    <property type="protein sequence ID" value="MBB3712986.1"/>
    <property type="molecule type" value="Genomic_DNA"/>
</dbReference>
<name>A0ABR6HR04_9RHOB</name>
<dbReference type="Gene3D" id="1.20.120.530">
    <property type="entry name" value="GntR ligand-binding domain-like"/>
    <property type="match status" value="1"/>
</dbReference>
<dbReference type="SUPFAM" id="SSF46785">
    <property type="entry name" value="Winged helix' DNA-binding domain"/>
    <property type="match status" value="1"/>
</dbReference>
<dbReference type="Gene3D" id="1.10.10.10">
    <property type="entry name" value="Winged helix-like DNA-binding domain superfamily/Winged helix DNA-binding domain"/>
    <property type="match status" value="1"/>
</dbReference>
<evidence type="ECO:0000259" key="4">
    <source>
        <dbReference type="PROSITE" id="PS50949"/>
    </source>
</evidence>
<dbReference type="PANTHER" id="PTHR43537:SF53">
    <property type="entry name" value="HTH-TYPE TRANSCRIPTIONAL REPRESSOR NANR"/>
    <property type="match status" value="1"/>
</dbReference>
<keyword evidence="3" id="KW-0804">Transcription</keyword>
<dbReference type="SMART" id="SM00895">
    <property type="entry name" value="FCD"/>
    <property type="match status" value="1"/>
</dbReference>
<organism evidence="5 6">
    <name type="scientific">Limimaricola variabilis</name>
    <dbReference type="NCBI Taxonomy" id="1492771"/>
    <lineage>
        <taxon>Bacteria</taxon>
        <taxon>Pseudomonadati</taxon>
        <taxon>Pseudomonadota</taxon>
        <taxon>Alphaproteobacteria</taxon>
        <taxon>Rhodobacterales</taxon>
        <taxon>Paracoccaceae</taxon>
        <taxon>Limimaricola</taxon>
    </lineage>
</organism>